<dbReference type="Pfam" id="PF01363">
    <property type="entry name" value="FYVE"/>
    <property type="match status" value="1"/>
</dbReference>
<comment type="subcellular location">
    <subcellularLocation>
        <location evidence="2">Cytoplasm</location>
        <location evidence="2">Cytosol</location>
    </subcellularLocation>
    <subcellularLocation>
        <location evidence="1">Early endosome membrane</location>
    </subcellularLocation>
</comment>
<name>A0A8D2ZKW3_SCOMX</name>
<feature type="compositionally biased region" description="Polar residues" evidence="16">
    <location>
        <begin position="361"/>
        <end position="373"/>
    </location>
</feature>
<keyword evidence="10" id="KW-0862">Zinc</keyword>
<keyword evidence="8" id="KW-0967">Endosome</keyword>
<evidence type="ECO:0000313" key="18">
    <source>
        <dbReference type="Ensembl" id="ENSSMAP00000003836.2"/>
    </source>
</evidence>
<dbReference type="Gene3D" id="3.30.40.10">
    <property type="entry name" value="Zinc/RING finger domain, C3HC4 (zinc finger)"/>
    <property type="match status" value="1"/>
</dbReference>
<feature type="region of interest" description="Disordered" evidence="16">
    <location>
        <begin position="361"/>
        <end position="396"/>
    </location>
</feature>
<dbReference type="GO" id="GO:0031901">
    <property type="term" value="C:early endosome membrane"/>
    <property type="evidence" value="ECO:0007669"/>
    <property type="project" value="UniProtKB-SubCell"/>
</dbReference>
<evidence type="ECO:0000256" key="1">
    <source>
        <dbReference type="ARBA" id="ARBA00004146"/>
    </source>
</evidence>
<dbReference type="PANTHER" id="PTHR46465:SF2">
    <property type="entry name" value="LATERAL SIGNALING TARGET PROTEIN 2 HOMOLOG"/>
    <property type="match status" value="1"/>
</dbReference>
<keyword evidence="11" id="KW-0832">Ubl conjugation</keyword>
<dbReference type="CDD" id="cd15731">
    <property type="entry name" value="FYVE_LST2"/>
    <property type="match status" value="1"/>
</dbReference>
<keyword evidence="7" id="KW-0479">Metal-binding</keyword>
<keyword evidence="9 15" id="KW-0863">Zinc-finger</keyword>
<sequence>SSLHFVWWLYTSFPQTDPQLLAQFYYADEELNQVATELDSLDGRKDPQRCTLLVNQFRSCQDNVLNIINQIMDECIPNDRANRDFCVKFPEEIRHDNLAGQLWFGAECLAAGSIIMNREIESIAMRPLAKDLTRSLEEVRNITRDQALRDLNLYTDRMKDALRHFDSLFAEFELSYVSAMVPVKSPKEYYVQQEVIVLFCETVERALKLDYLTQDMIDDYEPALMFTIPRLAIVCGLVVYSEGPLNLHRKAEDMSELFRPFRTLLKKIRDLLQTLTEEELIMLERNLCISQGGELSTGEGPATNSVPAPIQEDQSSCSPQEQGLLCEEAEEAELACSMQYDEEELEQLNMMVYLVGDEMSTLLSPPSQGQSPARNPKRGEVGGSSGASSTDASPRRLLGIRGRTGIYVEEEDRVFFMDDLDAAGDHITSISREACSCVASPLKVPESACPGQRKLGPRPDSVRNGWYADTPSEQPCSQPRSQNTHCHNAKLPPCTTAPRSEPMPYTNGWEMGLEGTASETAEVIAHRMGGMKLSATVIFNPRSPSLTELAVDKLLLPRPTPSEIEPCSPLVATHCLLNSCVCCGSCEDGHDDTNITETTGLGHEPHSKGELTQVTLPSSRSSAEMLEEDSNSQLCEQCLVSLTPSSGMSEDPDHREIQLAVEDAKVAARNKIRSRFHSSSDLIHRLFVCISGVADQLQTNYASDLRSILKTLFEVMATKCEEGDNDKKGPVLRSAVLEDCALCQETISSSELAAKAREGQFEDPPDWVPDEACHSCIACKAPFTVIRRKHHCRSCGKIFCSRCSSHSAPLPRYGQVKPVRVCTHCYMFHVTPFYSDKAGI</sequence>
<evidence type="ECO:0000256" key="14">
    <source>
        <dbReference type="ARBA" id="ARBA00083237"/>
    </source>
</evidence>
<evidence type="ECO:0000256" key="2">
    <source>
        <dbReference type="ARBA" id="ARBA00004514"/>
    </source>
</evidence>
<comment type="similarity">
    <text evidence="3">Belongs to the lst-2 family.</text>
</comment>
<feature type="region of interest" description="Disordered" evidence="16">
    <location>
        <begin position="294"/>
        <end position="320"/>
    </location>
</feature>
<dbReference type="InterPro" id="IPR051118">
    <property type="entry name" value="LST-2"/>
</dbReference>
<evidence type="ECO:0000256" key="12">
    <source>
        <dbReference type="ARBA" id="ARBA00023136"/>
    </source>
</evidence>
<feature type="compositionally biased region" description="Polar residues" evidence="16">
    <location>
        <begin position="471"/>
        <end position="486"/>
    </location>
</feature>
<proteinExistence type="inferred from homology"/>
<dbReference type="Proteomes" id="UP000694558">
    <property type="component" value="Chromosome 17"/>
</dbReference>
<dbReference type="SMART" id="SM00064">
    <property type="entry name" value="FYVE"/>
    <property type="match status" value="1"/>
</dbReference>
<evidence type="ECO:0000256" key="16">
    <source>
        <dbReference type="SAM" id="MobiDB-lite"/>
    </source>
</evidence>
<dbReference type="InterPro" id="IPR043269">
    <property type="entry name" value="FYVE_LST2"/>
</dbReference>
<feature type="region of interest" description="Disordered" evidence="16">
    <location>
        <begin position="448"/>
        <end position="509"/>
    </location>
</feature>
<dbReference type="InterPro" id="IPR017455">
    <property type="entry name" value="Znf_FYVE-rel"/>
</dbReference>
<keyword evidence="5" id="KW-0963">Cytoplasm</keyword>
<evidence type="ECO:0000256" key="10">
    <source>
        <dbReference type="ARBA" id="ARBA00022833"/>
    </source>
</evidence>
<keyword evidence="12" id="KW-0472">Membrane</keyword>
<reference evidence="18" key="2">
    <citation type="submission" date="2025-08" db="UniProtKB">
        <authorList>
            <consortium name="Ensembl"/>
        </authorList>
    </citation>
    <scope>IDENTIFICATION</scope>
</reference>
<dbReference type="AlphaFoldDB" id="A0A8D2ZKW3"/>
<evidence type="ECO:0000256" key="8">
    <source>
        <dbReference type="ARBA" id="ARBA00022753"/>
    </source>
</evidence>
<dbReference type="PROSITE" id="PS50178">
    <property type="entry name" value="ZF_FYVE"/>
    <property type="match status" value="1"/>
</dbReference>
<accession>A0A8D2ZKW3</accession>
<evidence type="ECO:0000256" key="7">
    <source>
        <dbReference type="ARBA" id="ARBA00022723"/>
    </source>
</evidence>
<feature type="compositionally biased region" description="Polar residues" evidence="16">
    <location>
        <begin position="302"/>
        <end position="320"/>
    </location>
</feature>
<evidence type="ECO:0000256" key="13">
    <source>
        <dbReference type="ARBA" id="ARBA00059106"/>
    </source>
</evidence>
<evidence type="ECO:0000256" key="3">
    <source>
        <dbReference type="ARBA" id="ARBA00008755"/>
    </source>
</evidence>
<organism evidence="18 19">
    <name type="scientific">Scophthalmus maximus</name>
    <name type="common">Turbot</name>
    <name type="synonym">Psetta maxima</name>
    <dbReference type="NCBI Taxonomy" id="52904"/>
    <lineage>
        <taxon>Eukaryota</taxon>
        <taxon>Metazoa</taxon>
        <taxon>Chordata</taxon>
        <taxon>Craniata</taxon>
        <taxon>Vertebrata</taxon>
        <taxon>Euteleostomi</taxon>
        <taxon>Actinopterygii</taxon>
        <taxon>Neopterygii</taxon>
        <taxon>Teleostei</taxon>
        <taxon>Neoteleostei</taxon>
        <taxon>Acanthomorphata</taxon>
        <taxon>Carangaria</taxon>
        <taxon>Pleuronectiformes</taxon>
        <taxon>Pleuronectoidei</taxon>
        <taxon>Scophthalmidae</taxon>
        <taxon>Scophthalmus</taxon>
    </lineage>
</organism>
<dbReference type="InterPro" id="IPR013083">
    <property type="entry name" value="Znf_RING/FYVE/PHD"/>
</dbReference>
<evidence type="ECO:0000313" key="19">
    <source>
        <dbReference type="Proteomes" id="UP000694558"/>
    </source>
</evidence>
<evidence type="ECO:0000256" key="5">
    <source>
        <dbReference type="ARBA" id="ARBA00022490"/>
    </source>
</evidence>
<evidence type="ECO:0000256" key="15">
    <source>
        <dbReference type="PROSITE-ProRule" id="PRU00091"/>
    </source>
</evidence>
<evidence type="ECO:0000259" key="17">
    <source>
        <dbReference type="PROSITE" id="PS50178"/>
    </source>
</evidence>
<feature type="domain" description="FYVE-type" evidence="17">
    <location>
        <begin position="770"/>
        <end position="826"/>
    </location>
</feature>
<evidence type="ECO:0000256" key="11">
    <source>
        <dbReference type="ARBA" id="ARBA00022843"/>
    </source>
</evidence>
<dbReference type="InterPro" id="IPR000306">
    <property type="entry name" value="Znf_FYVE"/>
</dbReference>
<dbReference type="Ensembl" id="ENSSMAT00000003900.2">
    <property type="protein sequence ID" value="ENSSMAP00000003836.2"/>
    <property type="gene ID" value="ENSSMAG00000002328.2"/>
</dbReference>
<evidence type="ECO:0000256" key="4">
    <source>
        <dbReference type="ARBA" id="ARBA00019870"/>
    </source>
</evidence>
<dbReference type="SUPFAM" id="SSF57903">
    <property type="entry name" value="FYVE/PHD zinc finger"/>
    <property type="match status" value="1"/>
</dbReference>
<dbReference type="PANTHER" id="PTHR46465">
    <property type="entry name" value="LATERAL SIGNALING TARGET PROTEIN 2 HOMOLOG"/>
    <property type="match status" value="1"/>
</dbReference>
<dbReference type="InterPro" id="IPR011011">
    <property type="entry name" value="Znf_FYVE_PHD"/>
</dbReference>
<dbReference type="FunFam" id="3.30.40.10:FF:000092">
    <property type="entry name" value="Lateral signaling target protein 2 homolog"/>
    <property type="match status" value="1"/>
</dbReference>
<dbReference type="GO" id="GO:0008270">
    <property type="term" value="F:zinc ion binding"/>
    <property type="evidence" value="ECO:0007669"/>
    <property type="project" value="UniProtKB-KW"/>
</dbReference>
<protein>
    <recommendedName>
        <fullName evidence="4">Lateral signaling target protein 2 homolog</fullName>
    </recommendedName>
    <alternativeName>
        <fullName evidence="14">Zinc finger FYVE domain-containing protein 28</fullName>
    </alternativeName>
</protein>
<reference evidence="18" key="1">
    <citation type="submission" date="2023-05" db="EMBL/GenBank/DDBJ databases">
        <title>High-quality long-read genome of Scophthalmus maximus.</title>
        <authorList>
            <person name="Lien S."/>
            <person name="Martinez P."/>
        </authorList>
    </citation>
    <scope>NUCLEOTIDE SEQUENCE [LARGE SCALE GENOMIC DNA]</scope>
</reference>
<evidence type="ECO:0000256" key="9">
    <source>
        <dbReference type="ARBA" id="ARBA00022771"/>
    </source>
</evidence>
<keyword evidence="6" id="KW-1017">Isopeptide bond</keyword>
<dbReference type="GO" id="GO:0005829">
    <property type="term" value="C:cytosol"/>
    <property type="evidence" value="ECO:0007669"/>
    <property type="project" value="UniProtKB-SubCell"/>
</dbReference>
<evidence type="ECO:0000256" key="6">
    <source>
        <dbReference type="ARBA" id="ARBA00022499"/>
    </source>
</evidence>
<gene>
    <name evidence="18" type="primary">zfyve28</name>
</gene>
<comment type="function">
    <text evidence="13">Negative regulator of epidermal growth factor receptor (EGFR) signaling. Acts by promoting EGFR degradation in endosomes when not monoubiquitinated.</text>
</comment>
<dbReference type="GeneTree" id="ENSGT00940000157217"/>